<feature type="transmembrane region" description="Helical" evidence="1">
    <location>
        <begin position="43"/>
        <end position="63"/>
    </location>
</feature>
<name>A0ABR4M7J7_9EURO</name>
<keyword evidence="1" id="KW-0472">Membrane</keyword>
<accession>A0ABR4M7J7</accession>
<keyword evidence="1" id="KW-0812">Transmembrane</keyword>
<proteinExistence type="predicted"/>
<evidence type="ECO:0000313" key="3">
    <source>
        <dbReference type="Proteomes" id="UP001610432"/>
    </source>
</evidence>
<comment type="caution">
    <text evidence="2">The sequence shown here is derived from an EMBL/GenBank/DDBJ whole genome shotgun (WGS) entry which is preliminary data.</text>
</comment>
<keyword evidence="1" id="KW-1133">Transmembrane helix</keyword>
<evidence type="ECO:0000256" key="1">
    <source>
        <dbReference type="SAM" id="Phobius"/>
    </source>
</evidence>
<keyword evidence="3" id="KW-1185">Reference proteome</keyword>
<dbReference type="Proteomes" id="UP001610432">
    <property type="component" value="Unassembled WGS sequence"/>
</dbReference>
<gene>
    <name evidence="2" type="ORF">BJX67DRAFT_10773</name>
</gene>
<protein>
    <submittedName>
        <fullName evidence="2">Uncharacterized protein</fullName>
    </submittedName>
</protein>
<dbReference type="RefSeq" id="XP_070891494.1">
    <property type="nucleotide sequence ID" value="XM_071024269.1"/>
</dbReference>
<reference evidence="2 3" key="1">
    <citation type="submission" date="2024-07" db="EMBL/GenBank/DDBJ databases">
        <title>Section-level genome sequencing and comparative genomics of Aspergillus sections Usti and Cavernicolus.</title>
        <authorList>
            <consortium name="Lawrence Berkeley National Laboratory"/>
            <person name="Nybo J.L."/>
            <person name="Vesth T.C."/>
            <person name="Theobald S."/>
            <person name="Frisvad J.C."/>
            <person name="Larsen T.O."/>
            <person name="Kjaerboelling I."/>
            <person name="Rothschild-Mancinelli K."/>
            <person name="Lyhne E.K."/>
            <person name="Kogle M.E."/>
            <person name="Barry K."/>
            <person name="Clum A."/>
            <person name="Na H."/>
            <person name="Ledsgaard L."/>
            <person name="Lin J."/>
            <person name="Lipzen A."/>
            <person name="Kuo A."/>
            <person name="Riley R."/>
            <person name="Mondo S."/>
            <person name="Labutti K."/>
            <person name="Haridas S."/>
            <person name="Pangalinan J."/>
            <person name="Salamov A.A."/>
            <person name="Simmons B.A."/>
            <person name="Magnuson J.K."/>
            <person name="Chen J."/>
            <person name="Drula E."/>
            <person name="Henrissat B."/>
            <person name="Wiebenga A."/>
            <person name="Lubbers R.J."/>
            <person name="Gomes A.C."/>
            <person name="Macurrencykelacurrency M.R."/>
            <person name="Stajich J."/>
            <person name="Grigoriev I.V."/>
            <person name="Mortensen U.H."/>
            <person name="De Vries R.P."/>
            <person name="Baker S.E."/>
            <person name="Andersen M.R."/>
        </authorList>
    </citation>
    <scope>NUCLEOTIDE SEQUENCE [LARGE SCALE GENOMIC DNA]</scope>
    <source>
        <strain evidence="2 3">CBS 449.75</strain>
    </source>
</reference>
<dbReference type="GeneID" id="98139341"/>
<dbReference type="EMBL" id="JBFXLQ010000001">
    <property type="protein sequence ID" value="KAL2872516.1"/>
    <property type="molecule type" value="Genomic_DNA"/>
</dbReference>
<evidence type="ECO:0000313" key="2">
    <source>
        <dbReference type="EMBL" id="KAL2872516.1"/>
    </source>
</evidence>
<organism evidence="2 3">
    <name type="scientific">Aspergillus lucknowensis</name>
    <dbReference type="NCBI Taxonomy" id="176173"/>
    <lineage>
        <taxon>Eukaryota</taxon>
        <taxon>Fungi</taxon>
        <taxon>Dikarya</taxon>
        <taxon>Ascomycota</taxon>
        <taxon>Pezizomycotina</taxon>
        <taxon>Eurotiomycetes</taxon>
        <taxon>Eurotiomycetidae</taxon>
        <taxon>Eurotiales</taxon>
        <taxon>Aspergillaceae</taxon>
        <taxon>Aspergillus</taxon>
        <taxon>Aspergillus subgen. Nidulantes</taxon>
    </lineage>
</organism>
<sequence length="163" mass="18426">MPLVTEVKATSPMHGLPWRKLSIDPSVSLSQVGDDKRLTGARLFPFSFFFFQVVCIFTTFVFLCHHGLAAWKPVRGAIPMCLQIHGYQKCEVSKHFDCRPVPPIATLRGGSSSNGAQLRLSTRNAISEARWKIFLSWSANYFLPSSSRLPTPEDTIEPYRRLR</sequence>